<dbReference type="GO" id="GO:0051082">
    <property type="term" value="F:unfolded protein binding"/>
    <property type="evidence" value="ECO:0007669"/>
    <property type="project" value="InterPro"/>
</dbReference>
<dbReference type="Gene3D" id="3.30.260.10">
    <property type="entry name" value="TCP-1-like chaperonin intermediate domain"/>
    <property type="match status" value="1"/>
</dbReference>
<dbReference type="InterPro" id="IPR002423">
    <property type="entry name" value="Cpn60/GroEL/TCP-1"/>
</dbReference>
<dbReference type="NCBIfam" id="TIGR02347">
    <property type="entry name" value="chap_CCT_zeta"/>
    <property type="match status" value="1"/>
</dbReference>
<evidence type="ECO:0000256" key="2">
    <source>
        <dbReference type="ARBA" id="ARBA00008020"/>
    </source>
</evidence>
<dbReference type="SUPFAM" id="SSF48592">
    <property type="entry name" value="GroEL equatorial domain-like"/>
    <property type="match status" value="1"/>
</dbReference>
<comment type="function">
    <text evidence="7">Molecular chaperone; assists the folding of proteins upon ATP hydrolysis. Known to play a role, in vitro, in the folding of actin and tubulin.</text>
</comment>
<dbReference type="GO" id="GO:0140662">
    <property type="term" value="F:ATP-dependent protein folding chaperone"/>
    <property type="evidence" value="ECO:0007669"/>
    <property type="project" value="InterPro"/>
</dbReference>
<dbReference type="InterPro" id="IPR002194">
    <property type="entry name" value="Chaperonin_TCP-1_CS"/>
</dbReference>
<dbReference type="EMBL" id="GIBP01001846">
    <property type="protein sequence ID" value="NDV30815.1"/>
    <property type="molecule type" value="Transcribed_RNA"/>
</dbReference>
<proteinExistence type="inferred from homology"/>
<dbReference type="AlphaFoldDB" id="A0A6B2L1N9"/>
<reference evidence="9" key="1">
    <citation type="journal article" date="2020" name="J. Eukaryot. Microbiol.">
        <title>De novo Sequencing, Assembly and Annotation of the Transcriptome for the Free-Living Testate Amoeba Arcella intermedia.</title>
        <authorList>
            <person name="Ribeiro G.M."/>
            <person name="Porfirio-Sousa A.L."/>
            <person name="Maurer-Alcala X.X."/>
            <person name="Katz L.A."/>
            <person name="Lahr D.J.G."/>
        </authorList>
    </citation>
    <scope>NUCLEOTIDE SEQUENCE</scope>
</reference>
<dbReference type="GO" id="GO:0016887">
    <property type="term" value="F:ATP hydrolysis activity"/>
    <property type="evidence" value="ECO:0007669"/>
    <property type="project" value="InterPro"/>
</dbReference>
<dbReference type="SUPFAM" id="SSF52029">
    <property type="entry name" value="GroEL apical domain-like"/>
    <property type="match status" value="1"/>
</dbReference>
<evidence type="ECO:0000313" key="9">
    <source>
        <dbReference type="EMBL" id="NDV30815.1"/>
    </source>
</evidence>
<evidence type="ECO:0000256" key="3">
    <source>
        <dbReference type="ARBA" id="ARBA00022490"/>
    </source>
</evidence>
<evidence type="ECO:0000256" key="1">
    <source>
        <dbReference type="ARBA" id="ARBA00004496"/>
    </source>
</evidence>
<dbReference type="FunFam" id="3.30.260.10:FF:000017">
    <property type="entry name" value="T-complex protein 1 subunit zeta"/>
    <property type="match status" value="1"/>
</dbReference>
<dbReference type="InterPro" id="IPR053374">
    <property type="entry name" value="TCP-1_chaperonin"/>
</dbReference>
<dbReference type="InterPro" id="IPR027410">
    <property type="entry name" value="TCP-1-like_intermed_sf"/>
</dbReference>
<dbReference type="NCBIfam" id="NF041083">
    <property type="entry name" value="thermosome_beta"/>
    <property type="match status" value="1"/>
</dbReference>
<dbReference type="Gene3D" id="1.10.560.10">
    <property type="entry name" value="GroEL-like equatorial domain"/>
    <property type="match status" value="1"/>
</dbReference>
<comment type="similarity">
    <text evidence="2 8">Belongs to the TCP-1 chaperonin family.</text>
</comment>
<dbReference type="Gene3D" id="3.50.7.10">
    <property type="entry name" value="GroEL"/>
    <property type="match status" value="1"/>
</dbReference>
<evidence type="ECO:0000256" key="6">
    <source>
        <dbReference type="ARBA" id="ARBA00023186"/>
    </source>
</evidence>
<name>A0A6B2L1N9_9EUKA</name>
<dbReference type="GO" id="GO:0005737">
    <property type="term" value="C:cytoplasm"/>
    <property type="evidence" value="ECO:0007669"/>
    <property type="project" value="UniProtKB-SubCell"/>
</dbReference>
<keyword evidence="6 8" id="KW-0143">Chaperone</keyword>
<dbReference type="PANTHER" id="PTHR11353">
    <property type="entry name" value="CHAPERONIN"/>
    <property type="match status" value="1"/>
</dbReference>
<dbReference type="InterPro" id="IPR027413">
    <property type="entry name" value="GROEL-like_equatorial_sf"/>
</dbReference>
<keyword evidence="3" id="KW-0963">Cytoplasm</keyword>
<evidence type="ECO:0000256" key="5">
    <source>
        <dbReference type="ARBA" id="ARBA00022840"/>
    </source>
</evidence>
<dbReference type="SUPFAM" id="SSF54849">
    <property type="entry name" value="GroEL-intermediate domain like"/>
    <property type="match status" value="1"/>
</dbReference>
<dbReference type="CDD" id="cd03342">
    <property type="entry name" value="TCP1_zeta"/>
    <property type="match status" value="1"/>
</dbReference>
<dbReference type="FunFam" id="1.10.560.10:FF:000058">
    <property type="entry name" value="T-complex protein 1 subunit zeta"/>
    <property type="match status" value="1"/>
</dbReference>
<dbReference type="FunFam" id="1.10.560.10:FF:000038">
    <property type="entry name" value="Chaperonin containing TCP1 subunit 6B"/>
    <property type="match status" value="1"/>
</dbReference>
<dbReference type="InterPro" id="IPR012722">
    <property type="entry name" value="Chap_CCT_zeta"/>
</dbReference>
<keyword evidence="5 8" id="KW-0067">ATP-binding</keyword>
<dbReference type="InterPro" id="IPR027409">
    <property type="entry name" value="GroEL-like_apical_dom_sf"/>
</dbReference>
<accession>A0A6B2L1N9</accession>
<evidence type="ECO:0000256" key="8">
    <source>
        <dbReference type="RuleBase" id="RU004187"/>
    </source>
</evidence>
<dbReference type="PRINTS" id="PR00304">
    <property type="entry name" value="TCOMPLEXTCP1"/>
</dbReference>
<evidence type="ECO:0008006" key="10">
    <source>
        <dbReference type="Google" id="ProtNLM"/>
    </source>
</evidence>
<evidence type="ECO:0000256" key="7">
    <source>
        <dbReference type="ARBA" id="ARBA00024677"/>
    </source>
</evidence>
<dbReference type="FunFam" id="3.50.7.10:FF:000004">
    <property type="entry name" value="T-complex protein 1 subunit zeta"/>
    <property type="match status" value="1"/>
</dbReference>
<sequence>MQALVMNINAAKGLQSVLETNLGPRGTMKMLVSSTGDIKITKDGEVLLKEMQIQHPTAGLIARTATSQDRIVGDGTTSTVLLIGELLRQAERYLAEGLHPRVIADGFNLANERTRKFLEEFKVKKNTSDKHFLTNVARSSLRTKVHQKLADRLADIVVDAVLTIKKDNEPLDLFMIEVMAMQHHSDVDTRLIKGLVLDHGARHPDMPKNLKNCFILTCNVSLELEKAVDNVVFQYQDAEGREQFVNQERKFIDDRCAKIIALKRLVCDTADKGFVIINQKGIDPASLQMFANEGILALRRAKRRNMERCTLACGGIAVNSVEDLTKDVLGFAKSVYQHKLGEETYTFLEGVEHPFSCTILMKGPSKHVILQIKDAIRDGVRAIKNVLDDGNIVPGAGAFQMAARADLIKFKETISGRAKFGVQAFADALTVIPKTLAANSGFDVIDTMLKLEEAHGKGHVVGLDIHTGDPIDPDEEGIYDNYIVIRQVLENSTVIATQLLLVDEVLKAGKSTTKGGPEMVGGEAE</sequence>
<protein>
    <recommendedName>
        <fullName evidence="10">T-complex protein 1 subunit zeta</fullName>
    </recommendedName>
</protein>
<evidence type="ECO:0000256" key="4">
    <source>
        <dbReference type="ARBA" id="ARBA00022741"/>
    </source>
</evidence>
<dbReference type="PROSITE" id="PS00995">
    <property type="entry name" value="TCP1_3"/>
    <property type="match status" value="1"/>
</dbReference>
<keyword evidence="4 8" id="KW-0547">Nucleotide-binding</keyword>
<comment type="subcellular location">
    <subcellularLocation>
        <location evidence="1">Cytoplasm</location>
    </subcellularLocation>
</comment>
<dbReference type="Pfam" id="PF00118">
    <property type="entry name" value="Cpn60_TCP1"/>
    <property type="match status" value="1"/>
</dbReference>
<dbReference type="PROSITE" id="PS00750">
    <property type="entry name" value="TCP1_1"/>
    <property type="match status" value="1"/>
</dbReference>
<dbReference type="InterPro" id="IPR017998">
    <property type="entry name" value="Chaperone_TCP-1"/>
</dbReference>
<organism evidence="9">
    <name type="scientific">Arcella intermedia</name>
    <dbReference type="NCBI Taxonomy" id="1963864"/>
    <lineage>
        <taxon>Eukaryota</taxon>
        <taxon>Amoebozoa</taxon>
        <taxon>Tubulinea</taxon>
        <taxon>Elardia</taxon>
        <taxon>Arcellinida</taxon>
        <taxon>Sphaerothecina</taxon>
        <taxon>Arcellidae</taxon>
        <taxon>Arcella</taxon>
    </lineage>
</organism>
<dbReference type="GO" id="GO:0005524">
    <property type="term" value="F:ATP binding"/>
    <property type="evidence" value="ECO:0007669"/>
    <property type="project" value="UniProtKB-KW"/>
</dbReference>